<name>A0A1F6MQ69_9BACT</name>
<dbReference type="InterPro" id="IPR023031">
    <property type="entry name" value="OPRT"/>
</dbReference>
<dbReference type="EC" id="2.4.2.10" evidence="9"/>
<dbReference type="GO" id="GO:0004590">
    <property type="term" value="F:orotidine-5'-phosphate decarboxylase activity"/>
    <property type="evidence" value="ECO:0007669"/>
    <property type="project" value="TreeGrafter"/>
</dbReference>
<feature type="binding site" evidence="9">
    <location>
        <position position="90"/>
    </location>
    <ligand>
        <name>5-phospho-alpha-D-ribose 1-diphosphate</name>
        <dbReference type="ChEBI" id="CHEBI:58017"/>
        <note>ligand shared between dimeric partners</note>
    </ligand>
</feature>
<reference evidence="11 12" key="1">
    <citation type="journal article" date="2016" name="Nat. Commun.">
        <title>Thousands of microbial genomes shed light on interconnected biogeochemical processes in an aquifer system.</title>
        <authorList>
            <person name="Anantharaman K."/>
            <person name="Brown C.T."/>
            <person name="Hug L.A."/>
            <person name="Sharon I."/>
            <person name="Castelle C.J."/>
            <person name="Probst A.J."/>
            <person name="Thomas B.C."/>
            <person name="Singh A."/>
            <person name="Wilkins M.J."/>
            <person name="Karaoz U."/>
            <person name="Brodie E.L."/>
            <person name="Williams K.H."/>
            <person name="Hubbard S.S."/>
            <person name="Banfield J.F."/>
        </authorList>
    </citation>
    <scope>NUCLEOTIDE SEQUENCE [LARGE SCALE GENOMIC DNA]</scope>
</reference>
<keyword evidence="3 9" id="KW-0328">Glycosyltransferase</keyword>
<dbReference type="AlphaFoldDB" id="A0A1F6MQ69"/>
<keyword evidence="4 9" id="KW-0808">Transferase</keyword>
<protein>
    <recommendedName>
        <fullName evidence="9">Orotate phosphoribosyltransferase</fullName>
        <shortName evidence="9">OPRT</shortName>
        <shortName evidence="9">OPRTase</shortName>
        <ecNumber evidence="9">2.4.2.10</ecNumber>
    </recommendedName>
</protein>
<dbReference type="Pfam" id="PF00156">
    <property type="entry name" value="Pribosyltran"/>
    <property type="match status" value="1"/>
</dbReference>
<comment type="pathway">
    <text evidence="1">Pyrimidine metabolism; UMP biosynthesis via de novo pathway; UMP from orotate: step 2/2.</text>
</comment>
<comment type="caution">
    <text evidence="9">Lacks conserved residue(s) required for the propagation of feature annotation.</text>
</comment>
<evidence type="ECO:0000256" key="5">
    <source>
        <dbReference type="ARBA" id="ARBA00022793"/>
    </source>
</evidence>
<dbReference type="PANTHER" id="PTHR19278:SF9">
    <property type="entry name" value="URIDINE 5'-MONOPHOSPHATE SYNTHASE"/>
    <property type="match status" value="1"/>
</dbReference>
<dbReference type="FunFam" id="3.40.50.2020:FF:000025">
    <property type="entry name" value="Uridine monophosphate synthetase"/>
    <property type="match status" value="1"/>
</dbReference>
<evidence type="ECO:0000256" key="4">
    <source>
        <dbReference type="ARBA" id="ARBA00022679"/>
    </source>
</evidence>
<keyword evidence="5" id="KW-0210">Decarboxylase</keyword>
<organism evidence="11 12">
    <name type="scientific">Candidatus Magasanikbacteria bacterium RIFCSPHIGHO2_02_FULL_51_14</name>
    <dbReference type="NCBI Taxonomy" id="1798683"/>
    <lineage>
        <taxon>Bacteria</taxon>
        <taxon>Candidatus Magasanikiibacteriota</taxon>
    </lineage>
</organism>
<comment type="pathway">
    <text evidence="2 9">Pyrimidine metabolism; UMP biosynthesis via de novo pathway; UMP from orotate: step 1/2.</text>
</comment>
<dbReference type="GO" id="GO:0000287">
    <property type="term" value="F:magnesium ion binding"/>
    <property type="evidence" value="ECO:0007669"/>
    <property type="project" value="UniProtKB-UniRule"/>
</dbReference>
<evidence type="ECO:0000313" key="12">
    <source>
        <dbReference type="Proteomes" id="UP000177457"/>
    </source>
</evidence>
<evidence type="ECO:0000256" key="7">
    <source>
        <dbReference type="ARBA" id="ARBA00023239"/>
    </source>
</evidence>
<accession>A0A1F6MQ69</accession>
<evidence type="ECO:0000256" key="1">
    <source>
        <dbReference type="ARBA" id="ARBA00004861"/>
    </source>
</evidence>
<dbReference type="SUPFAM" id="SSF53271">
    <property type="entry name" value="PRTase-like"/>
    <property type="match status" value="1"/>
</dbReference>
<sequence length="201" mass="22556">MPTEDLILALNEIGSVKFGEFKLVTGLMSPIYLDLRATISYPEVLRTVAEIMWEKVKDLRFDLLCGVPYTALPIATAMSLAHGIPMVMRRKDVKDHGTKKIIEGVFAPGQTCLIVEDLVTSGQSVFETADALEREGLKVSDAVVLLDREQGGRENLRKRNYSLHAVFTMTELLAILLKHNKIGQATHDRVLQFIQEHKVKR</sequence>
<feature type="binding site" evidence="9">
    <location>
        <position position="94"/>
    </location>
    <ligand>
        <name>5-phospho-alpha-D-ribose 1-diphosphate</name>
        <dbReference type="ChEBI" id="CHEBI:58017"/>
        <note>ligand shared between dimeric partners</note>
    </ligand>
</feature>
<dbReference type="InterPro" id="IPR029057">
    <property type="entry name" value="PRTase-like"/>
</dbReference>
<keyword evidence="8" id="KW-0511">Multifunctional enzyme</keyword>
<keyword evidence="6 9" id="KW-0665">Pyrimidine biosynthesis</keyword>
<proteinExistence type="inferred from homology"/>
<comment type="similarity">
    <text evidence="9">Belongs to the purine/pyrimidine phosphoribosyltransferase family. PyrE subfamily.</text>
</comment>
<dbReference type="UniPathway" id="UPA00070">
    <property type="reaction ID" value="UER00119"/>
</dbReference>
<evidence type="ECO:0000256" key="2">
    <source>
        <dbReference type="ARBA" id="ARBA00004889"/>
    </source>
</evidence>
<feature type="binding site" evidence="9">
    <location>
        <position position="96"/>
    </location>
    <ligand>
        <name>5-phospho-alpha-D-ribose 1-diphosphate</name>
        <dbReference type="ChEBI" id="CHEBI:58017"/>
        <note>ligand shared between dimeric partners</note>
    </ligand>
</feature>
<dbReference type="GO" id="GO:0004588">
    <property type="term" value="F:orotate phosphoribosyltransferase activity"/>
    <property type="evidence" value="ECO:0007669"/>
    <property type="project" value="UniProtKB-UniRule"/>
</dbReference>
<dbReference type="HAMAP" id="MF_01208">
    <property type="entry name" value="PyrE"/>
    <property type="match status" value="1"/>
</dbReference>
<comment type="subunit">
    <text evidence="9">Homodimer.</text>
</comment>
<dbReference type="Proteomes" id="UP000177457">
    <property type="component" value="Unassembled WGS sequence"/>
</dbReference>
<evidence type="ECO:0000256" key="8">
    <source>
        <dbReference type="ARBA" id="ARBA00023268"/>
    </source>
</evidence>
<dbReference type="GO" id="GO:0044205">
    <property type="term" value="P:'de novo' UMP biosynthetic process"/>
    <property type="evidence" value="ECO:0007669"/>
    <property type="project" value="UniProtKB-UniRule"/>
</dbReference>
<dbReference type="CDD" id="cd06223">
    <property type="entry name" value="PRTases_typeI"/>
    <property type="match status" value="1"/>
</dbReference>
<feature type="binding site" description="in other chain" evidence="9">
    <location>
        <begin position="116"/>
        <end position="124"/>
    </location>
    <ligand>
        <name>5-phospho-alpha-D-ribose 1-diphosphate</name>
        <dbReference type="ChEBI" id="CHEBI:58017"/>
        <note>ligand shared between dimeric partners</note>
    </ligand>
</feature>
<comment type="function">
    <text evidence="9">Catalyzes the transfer of a ribosyl phosphate group from 5-phosphoribose 1-diphosphate to orotate, leading to the formation of orotidine monophosphate (OMP).</text>
</comment>
<comment type="caution">
    <text evidence="11">The sequence shown here is derived from an EMBL/GenBank/DDBJ whole genome shotgun (WGS) entry which is preliminary data.</text>
</comment>
<dbReference type="InterPro" id="IPR004467">
    <property type="entry name" value="Or_phspho_trans_dom"/>
</dbReference>
<dbReference type="NCBIfam" id="NF010382">
    <property type="entry name" value="PRK13809.1"/>
    <property type="match status" value="1"/>
</dbReference>
<evidence type="ECO:0000256" key="3">
    <source>
        <dbReference type="ARBA" id="ARBA00022676"/>
    </source>
</evidence>
<dbReference type="STRING" id="1798683.A3C90_00905"/>
<evidence type="ECO:0000259" key="10">
    <source>
        <dbReference type="Pfam" id="PF00156"/>
    </source>
</evidence>
<dbReference type="InterPro" id="IPR000836">
    <property type="entry name" value="PRTase_dom"/>
</dbReference>
<feature type="binding site" evidence="9">
    <location>
        <position position="120"/>
    </location>
    <ligand>
        <name>orotate</name>
        <dbReference type="ChEBI" id="CHEBI:30839"/>
    </ligand>
</feature>
<gene>
    <name evidence="9" type="primary">pyrE</name>
    <name evidence="11" type="ORF">A3C90_00905</name>
</gene>
<feature type="binding site" description="in other chain" evidence="9">
    <location>
        <position position="91"/>
    </location>
    <ligand>
        <name>5-phospho-alpha-D-ribose 1-diphosphate</name>
        <dbReference type="ChEBI" id="CHEBI:58017"/>
        <note>ligand shared between dimeric partners</note>
    </ligand>
</feature>
<dbReference type="PANTHER" id="PTHR19278">
    <property type="entry name" value="OROTATE PHOSPHORIBOSYLTRANSFERASE"/>
    <property type="match status" value="1"/>
</dbReference>
<dbReference type="Gene3D" id="3.40.50.2020">
    <property type="match status" value="1"/>
</dbReference>
<feature type="domain" description="Phosphoribosyltransferase" evidence="10">
    <location>
        <begin position="42"/>
        <end position="154"/>
    </location>
</feature>
<feature type="binding site" evidence="9">
    <location>
        <position position="148"/>
    </location>
    <ligand>
        <name>orotate</name>
        <dbReference type="ChEBI" id="CHEBI:30839"/>
    </ligand>
</feature>
<keyword evidence="7" id="KW-0456">Lyase</keyword>
<dbReference type="GO" id="GO:0019856">
    <property type="term" value="P:pyrimidine nucleobase biosynthetic process"/>
    <property type="evidence" value="ECO:0007669"/>
    <property type="project" value="TreeGrafter"/>
</dbReference>
<evidence type="ECO:0000313" key="11">
    <source>
        <dbReference type="EMBL" id="OGH73815.1"/>
    </source>
</evidence>
<dbReference type="NCBIfam" id="TIGR00336">
    <property type="entry name" value="pyrE"/>
    <property type="match status" value="1"/>
</dbReference>
<dbReference type="EMBL" id="MFQE01000014">
    <property type="protein sequence ID" value="OGH73815.1"/>
    <property type="molecule type" value="Genomic_DNA"/>
</dbReference>
<keyword evidence="9" id="KW-0460">Magnesium</keyword>
<evidence type="ECO:0000256" key="9">
    <source>
        <dbReference type="HAMAP-Rule" id="MF_01208"/>
    </source>
</evidence>
<evidence type="ECO:0000256" key="6">
    <source>
        <dbReference type="ARBA" id="ARBA00022975"/>
    </source>
</evidence>
<comment type="catalytic activity">
    <reaction evidence="9">
        <text>orotidine 5'-phosphate + diphosphate = orotate + 5-phospho-alpha-D-ribose 1-diphosphate</text>
        <dbReference type="Rhea" id="RHEA:10380"/>
        <dbReference type="ChEBI" id="CHEBI:30839"/>
        <dbReference type="ChEBI" id="CHEBI:33019"/>
        <dbReference type="ChEBI" id="CHEBI:57538"/>
        <dbReference type="ChEBI" id="CHEBI:58017"/>
        <dbReference type="EC" id="2.4.2.10"/>
    </reaction>
</comment>
<comment type="cofactor">
    <cofactor evidence="9">
        <name>Mg(2+)</name>
        <dbReference type="ChEBI" id="CHEBI:18420"/>
    </cofactor>
</comment>